<feature type="domain" description="RDRP core" evidence="9">
    <location>
        <begin position="8"/>
        <end position="186"/>
    </location>
</feature>
<comment type="function">
    <text evidence="8">Probably involved in the RNA silencing pathway and required for the generation of small interfering RNAs (siRNAs).</text>
</comment>
<protein>
    <recommendedName>
        <fullName evidence="8">RNA-dependent RNA polymerase</fullName>
        <ecNumber evidence="8">2.7.7.48</ecNumber>
    </recommendedName>
</protein>
<evidence type="ECO:0000256" key="2">
    <source>
        <dbReference type="ARBA" id="ARBA00022484"/>
    </source>
</evidence>
<dbReference type="GO" id="GO:0031380">
    <property type="term" value="C:nuclear RNA-directed RNA polymerase complex"/>
    <property type="evidence" value="ECO:0007669"/>
    <property type="project" value="TreeGrafter"/>
</dbReference>
<dbReference type="GO" id="GO:0003968">
    <property type="term" value="F:RNA-directed RNA polymerase activity"/>
    <property type="evidence" value="ECO:0007669"/>
    <property type="project" value="UniProtKB-KW"/>
</dbReference>
<dbReference type="Pfam" id="PF26253">
    <property type="entry name" value="RdRP_head"/>
    <property type="match status" value="1"/>
</dbReference>
<keyword evidence="5 8" id="KW-0694">RNA-binding</keyword>
<dbReference type="GO" id="GO:0030422">
    <property type="term" value="P:siRNA processing"/>
    <property type="evidence" value="ECO:0007669"/>
    <property type="project" value="TreeGrafter"/>
</dbReference>
<evidence type="ECO:0000313" key="11">
    <source>
        <dbReference type="EMBL" id="MBX68564.1"/>
    </source>
</evidence>
<dbReference type="PANTHER" id="PTHR23079">
    <property type="entry name" value="RNA-DEPENDENT RNA POLYMERASE"/>
    <property type="match status" value="1"/>
</dbReference>
<evidence type="ECO:0000256" key="4">
    <source>
        <dbReference type="ARBA" id="ARBA00022695"/>
    </source>
</evidence>
<name>A0A2P2QNV3_RHIMU</name>
<keyword evidence="6 8" id="KW-0943">RNA-mediated gene silencing</keyword>
<organism evidence="11">
    <name type="scientific">Rhizophora mucronata</name>
    <name type="common">Asiatic mangrove</name>
    <dbReference type="NCBI Taxonomy" id="61149"/>
    <lineage>
        <taxon>Eukaryota</taxon>
        <taxon>Viridiplantae</taxon>
        <taxon>Streptophyta</taxon>
        <taxon>Embryophyta</taxon>
        <taxon>Tracheophyta</taxon>
        <taxon>Spermatophyta</taxon>
        <taxon>Magnoliopsida</taxon>
        <taxon>eudicotyledons</taxon>
        <taxon>Gunneridae</taxon>
        <taxon>Pentapetalae</taxon>
        <taxon>rosids</taxon>
        <taxon>fabids</taxon>
        <taxon>Malpighiales</taxon>
        <taxon>Rhizophoraceae</taxon>
        <taxon>Rhizophora</taxon>
    </lineage>
</organism>
<sequence length="334" mass="38173">MEDFVGNAKYGIFFSSRGPRSVADEMAGGDYDGDMYFVSQNSQLLETFKQSDPWTSASSTFIVNTPERRPSEFSDNELEDELFKLFLATRFKPSYNVGMAAESWQVGMDRLLTLGDDCTVEKDLLKKNMCKLIEIYYEALDAPKKSGKKIEIPDELKAELFPHYMEKKDFSSYNSSSILGKIFDTVKSYEEDDSFTIKVGKLQWLDSEVPESCRLKWDKLYHEYRQEMSAACNVEKYNDGKDDAADAVIKKYKQILYGAAEFDESKRAENDIFNDALAIYEASYDYASLRNDAAKCGFAWRVAGSALCKLYLKREDVHPRTLFTSVSAMRDIYG</sequence>
<dbReference type="GO" id="GO:0003723">
    <property type="term" value="F:RNA binding"/>
    <property type="evidence" value="ECO:0007669"/>
    <property type="project" value="UniProtKB-KW"/>
</dbReference>
<evidence type="ECO:0000256" key="5">
    <source>
        <dbReference type="ARBA" id="ARBA00022884"/>
    </source>
</evidence>
<evidence type="ECO:0000259" key="9">
    <source>
        <dbReference type="Pfam" id="PF05183"/>
    </source>
</evidence>
<accession>A0A2P2QNV3</accession>
<dbReference type="InterPro" id="IPR007855">
    <property type="entry name" value="RDRP"/>
</dbReference>
<keyword evidence="3 8" id="KW-0808">Transferase</keyword>
<proteinExistence type="inferred from homology"/>
<dbReference type="InterPro" id="IPR058752">
    <property type="entry name" value="RDRP_C_head"/>
</dbReference>
<evidence type="ECO:0000256" key="1">
    <source>
        <dbReference type="ARBA" id="ARBA00005762"/>
    </source>
</evidence>
<comment type="similarity">
    <text evidence="1 8">Belongs to the RdRP family.</text>
</comment>
<feature type="domain" description="RDRP C-terminal head" evidence="10">
    <location>
        <begin position="229"/>
        <end position="316"/>
    </location>
</feature>
<evidence type="ECO:0000256" key="6">
    <source>
        <dbReference type="ARBA" id="ARBA00023158"/>
    </source>
</evidence>
<dbReference type="EMBL" id="GGEC01088080">
    <property type="protein sequence ID" value="MBX68564.1"/>
    <property type="molecule type" value="Transcribed_RNA"/>
</dbReference>
<reference evidence="11" key="1">
    <citation type="submission" date="2018-02" db="EMBL/GenBank/DDBJ databases">
        <title>Rhizophora mucronata_Transcriptome.</title>
        <authorList>
            <person name="Meera S.P."/>
            <person name="Sreeshan A."/>
            <person name="Augustine A."/>
        </authorList>
    </citation>
    <scope>NUCLEOTIDE SEQUENCE</scope>
    <source>
        <tissue evidence="11">Leaf</tissue>
    </source>
</reference>
<dbReference type="InterPro" id="IPR057596">
    <property type="entry name" value="RDRP_core"/>
</dbReference>
<dbReference type="PANTHER" id="PTHR23079:SF55">
    <property type="entry name" value="RNA-DIRECTED RNA POLYMERASE"/>
    <property type="match status" value="1"/>
</dbReference>
<keyword evidence="4 8" id="KW-0548">Nucleotidyltransferase</keyword>
<evidence type="ECO:0000256" key="8">
    <source>
        <dbReference type="RuleBase" id="RU363098"/>
    </source>
</evidence>
<evidence type="ECO:0000256" key="3">
    <source>
        <dbReference type="ARBA" id="ARBA00022679"/>
    </source>
</evidence>
<keyword evidence="2 8" id="KW-0696">RNA-directed RNA polymerase</keyword>
<comment type="catalytic activity">
    <reaction evidence="7 8">
        <text>RNA(n) + a ribonucleoside 5'-triphosphate = RNA(n+1) + diphosphate</text>
        <dbReference type="Rhea" id="RHEA:21248"/>
        <dbReference type="Rhea" id="RHEA-COMP:14527"/>
        <dbReference type="Rhea" id="RHEA-COMP:17342"/>
        <dbReference type="ChEBI" id="CHEBI:33019"/>
        <dbReference type="ChEBI" id="CHEBI:61557"/>
        <dbReference type="ChEBI" id="CHEBI:140395"/>
        <dbReference type="EC" id="2.7.7.48"/>
    </reaction>
</comment>
<dbReference type="AlphaFoldDB" id="A0A2P2QNV3"/>
<evidence type="ECO:0000259" key="10">
    <source>
        <dbReference type="Pfam" id="PF26253"/>
    </source>
</evidence>
<evidence type="ECO:0000256" key="7">
    <source>
        <dbReference type="ARBA" id="ARBA00048744"/>
    </source>
</evidence>
<dbReference type="Pfam" id="PF05183">
    <property type="entry name" value="RdRP"/>
    <property type="match status" value="1"/>
</dbReference>
<dbReference type="EC" id="2.7.7.48" evidence="8"/>